<dbReference type="InterPro" id="IPR000719">
    <property type="entry name" value="Prot_kinase_dom"/>
</dbReference>
<comment type="caution">
    <text evidence="4">The sequence shown here is derived from an EMBL/GenBank/DDBJ whole genome shotgun (WGS) entry which is preliminary data.</text>
</comment>
<evidence type="ECO:0000313" key="5">
    <source>
        <dbReference type="Proteomes" id="UP001152320"/>
    </source>
</evidence>
<dbReference type="GO" id="GO:0004672">
    <property type="term" value="F:protein kinase activity"/>
    <property type="evidence" value="ECO:0007669"/>
    <property type="project" value="InterPro"/>
</dbReference>
<sequence>MGTVTSNDGNRCVISLTVAENALRSQTVHWEEFVRNSLDLPKNQHLVNVEGIYFRNEIIYLVQEYLNCETLFVRLQRCISSPNSTTLMMMATPEVIRHVLGILEGLQILHSFGTACDMNQFAPEALYENKYTKASDVWSTAVVIWEILSGHAPFGSDEQAITDKAPSNIWPDQYKTLRNDLLFDCWQLDCSLRPSVQALWSSFVEISHSLVNEIHCATSRDVTEGYIPMSRYMDNVDNA</sequence>
<keyword evidence="5" id="KW-1185">Reference proteome</keyword>
<name>A0A9Q1C4B1_HOLLE</name>
<accession>A0A9Q1C4B1</accession>
<keyword evidence="4" id="KW-0808">Transferase</keyword>
<dbReference type="SUPFAM" id="SSF56112">
    <property type="entry name" value="Protein kinase-like (PK-like)"/>
    <property type="match status" value="1"/>
</dbReference>
<dbReference type="EMBL" id="JAIZAY010000008">
    <property type="protein sequence ID" value="KAJ8038137.1"/>
    <property type="molecule type" value="Genomic_DNA"/>
</dbReference>
<feature type="domain" description="Protein kinase" evidence="3">
    <location>
        <begin position="1"/>
        <end position="211"/>
    </location>
</feature>
<dbReference type="InterPro" id="IPR050198">
    <property type="entry name" value="Non-receptor_tyrosine_kinases"/>
</dbReference>
<keyword evidence="4" id="KW-0418">Kinase</keyword>
<keyword evidence="2" id="KW-0067">ATP-binding</keyword>
<dbReference type="Gene3D" id="1.10.510.10">
    <property type="entry name" value="Transferase(Phosphotransferase) domain 1"/>
    <property type="match status" value="1"/>
</dbReference>
<dbReference type="PANTHER" id="PTHR24418">
    <property type="entry name" value="TYROSINE-PROTEIN KINASE"/>
    <property type="match status" value="1"/>
</dbReference>
<dbReference type="Pfam" id="PF07714">
    <property type="entry name" value="PK_Tyr_Ser-Thr"/>
    <property type="match status" value="1"/>
</dbReference>
<gene>
    <name evidence="4" type="ORF">HOLleu_19125</name>
</gene>
<evidence type="ECO:0000313" key="4">
    <source>
        <dbReference type="EMBL" id="KAJ8038137.1"/>
    </source>
</evidence>
<protein>
    <submittedName>
        <fullName evidence="4">Tyrosine-protein kinase CSK</fullName>
    </submittedName>
</protein>
<evidence type="ECO:0000259" key="3">
    <source>
        <dbReference type="PROSITE" id="PS50011"/>
    </source>
</evidence>
<dbReference type="PROSITE" id="PS50011">
    <property type="entry name" value="PROTEIN_KINASE_DOM"/>
    <property type="match status" value="1"/>
</dbReference>
<proteinExistence type="predicted"/>
<organism evidence="4 5">
    <name type="scientific">Holothuria leucospilota</name>
    <name type="common">Black long sea cucumber</name>
    <name type="synonym">Mertensiothuria leucospilota</name>
    <dbReference type="NCBI Taxonomy" id="206669"/>
    <lineage>
        <taxon>Eukaryota</taxon>
        <taxon>Metazoa</taxon>
        <taxon>Echinodermata</taxon>
        <taxon>Eleutherozoa</taxon>
        <taxon>Echinozoa</taxon>
        <taxon>Holothuroidea</taxon>
        <taxon>Aspidochirotacea</taxon>
        <taxon>Aspidochirotida</taxon>
        <taxon>Holothuriidae</taxon>
        <taxon>Holothuria</taxon>
    </lineage>
</organism>
<dbReference type="InterPro" id="IPR001245">
    <property type="entry name" value="Ser-Thr/Tyr_kinase_cat_dom"/>
</dbReference>
<keyword evidence="1" id="KW-0547">Nucleotide-binding</keyword>
<dbReference type="Proteomes" id="UP001152320">
    <property type="component" value="Chromosome 8"/>
</dbReference>
<dbReference type="OrthoDB" id="10261027at2759"/>
<dbReference type="AlphaFoldDB" id="A0A9Q1C4B1"/>
<evidence type="ECO:0000256" key="1">
    <source>
        <dbReference type="ARBA" id="ARBA00022741"/>
    </source>
</evidence>
<dbReference type="GO" id="GO:0005524">
    <property type="term" value="F:ATP binding"/>
    <property type="evidence" value="ECO:0007669"/>
    <property type="project" value="UniProtKB-KW"/>
</dbReference>
<dbReference type="InterPro" id="IPR011009">
    <property type="entry name" value="Kinase-like_dom_sf"/>
</dbReference>
<evidence type="ECO:0000256" key="2">
    <source>
        <dbReference type="ARBA" id="ARBA00022840"/>
    </source>
</evidence>
<reference evidence="4" key="1">
    <citation type="submission" date="2021-10" db="EMBL/GenBank/DDBJ databases">
        <title>Tropical sea cucumber genome reveals ecological adaptation and Cuvierian tubules defense mechanism.</title>
        <authorList>
            <person name="Chen T."/>
        </authorList>
    </citation>
    <scope>NUCLEOTIDE SEQUENCE</scope>
    <source>
        <strain evidence="4">Nanhai2018</strain>
        <tissue evidence="4">Muscle</tissue>
    </source>
</reference>